<dbReference type="EMBL" id="CM031809">
    <property type="protein sequence ID" value="KAG6668624.1"/>
    <property type="molecule type" value="Genomic_DNA"/>
</dbReference>
<evidence type="ECO:0008006" key="4">
    <source>
        <dbReference type="Google" id="ProtNLM"/>
    </source>
</evidence>
<comment type="caution">
    <text evidence="2">The sequence shown here is derived from an EMBL/GenBank/DDBJ whole genome shotgun (WGS) entry which is preliminary data.</text>
</comment>
<evidence type="ECO:0000313" key="3">
    <source>
        <dbReference type="Proteomes" id="UP000811609"/>
    </source>
</evidence>
<dbReference type="Proteomes" id="UP000811609">
    <property type="component" value="Chromosome 1"/>
</dbReference>
<dbReference type="AlphaFoldDB" id="A0A8T1RP33"/>
<evidence type="ECO:0000256" key="1">
    <source>
        <dbReference type="SAM" id="SignalP"/>
    </source>
</evidence>
<proteinExistence type="predicted"/>
<protein>
    <recommendedName>
        <fullName evidence="4">Secreted protein</fullName>
    </recommendedName>
</protein>
<gene>
    <name evidence="2" type="ORF">CIPAW_01G183900</name>
</gene>
<keyword evidence="3" id="KW-1185">Reference proteome</keyword>
<accession>A0A8T1RP33</accession>
<keyword evidence="1" id="KW-0732">Signal</keyword>
<organism evidence="2 3">
    <name type="scientific">Carya illinoinensis</name>
    <name type="common">Pecan</name>
    <dbReference type="NCBI Taxonomy" id="32201"/>
    <lineage>
        <taxon>Eukaryota</taxon>
        <taxon>Viridiplantae</taxon>
        <taxon>Streptophyta</taxon>
        <taxon>Embryophyta</taxon>
        <taxon>Tracheophyta</taxon>
        <taxon>Spermatophyta</taxon>
        <taxon>Magnoliopsida</taxon>
        <taxon>eudicotyledons</taxon>
        <taxon>Gunneridae</taxon>
        <taxon>Pentapetalae</taxon>
        <taxon>rosids</taxon>
        <taxon>fabids</taxon>
        <taxon>Fagales</taxon>
        <taxon>Juglandaceae</taxon>
        <taxon>Carya</taxon>
    </lineage>
</organism>
<feature type="chain" id="PRO_5035841442" description="Secreted protein" evidence="1">
    <location>
        <begin position="27"/>
        <end position="77"/>
    </location>
</feature>
<sequence>MRRRLACPSLHRCICFLLLCWPLIKITLYTQNQDCKTKSNERDKQNHPEKLKSQRSRRVFLIRKTSIDEPDNRLHRT</sequence>
<feature type="signal peptide" evidence="1">
    <location>
        <begin position="1"/>
        <end position="26"/>
    </location>
</feature>
<name>A0A8T1RP33_CARIL</name>
<reference evidence="2" key="1">
    <citation type="submission" date="2020-12" db="EMBL/GenBank/DDBJ databases">
        <title>WGS assembly of Carya illinoinensis cv. Pawnee.</title>
        <authorList>
            <person name="Platts A."/>
            <person name="Shu S."/>
            <person name="Wright S."/>
            <person name="Barry K."/>
            <person name="Edger P."/>
            <person name="Pires J.C."/>
            <person name="Schmutz J."/>
        </authorList>
    </citation>
    <scope>NUCLEOTIDE SEQUENCE</scope>
    <source>
        <tissue evidence="2">Leaf</tissue>
    </source>
</reference>
<evidence type="ECO:0000313" key="2">
    <source>
        <dbReference type="EMBL" id="KAG6668624.1"/>
    </source>
</evidence>